<protein>
    <recommendedName>
        <fullName evidence="2">C-type lectin domain-containing protein</fullName>
    </recommendedName>
</protein>
<accession>A0A9X6NK61</accession>
<dbReference type="CDD" id="cd00037">
    <property type="entry name" value="CLECT"/>
    <property type="match status" value="1"/>
</dbReference>
<dbReference type="AlphaFoldDB" id="A0A9X6NK61"/>
<keyword evidence="4" id="KW-1185">Reference proteome</keyword>
<evidence type="ECO:0000259" key="2">
    <source>
        <dbReference type="PROSITE" id="PS50041"/>
    </source>
</evidence>
<dbReference type="EMBL" id="MTYJ01000392">
    <property type="protein sequence ID" value="OWA54316.1"/>
    <property type="molecule type" value="Genomic_DNA"/>
</dbReference>
<feature type="signal peptide" evidence="1">
    <location>
        <begin position="1"/>
        <end position="19"/>
    </location>
</feature>
<evidence type="ECO:0000313" key="3">
    <source>
        <dbReference type="EMBL" id="OWA54316.1"/>
    </source>
</evidence>
<dbReference type="InterPro" id="IPR016187">
    <property type="entry name" value="CTDL_fold"/>
</dbReference>
<feature type="domain" description="C-type lectin" evidence="2">
    <location>
        <begin position="62"/>
        <end position="119"/>
    </location>
</feature>
<evidence type="ECO:0000256" key="1">
    <source>
        <dbReference type="SAM" id="SignalP"/>
    </source>
</evidence>
<proteinExistence type="predicted"/>
<comment type="caution">
    <text evidence="3">The sequence shown here is derived from an EMBL/GenBank/DDBJ whole genome shotgun (WGS) entry which is preliminary data.</text>
</comment>
<dbReference type="Proteomes" id="UP000192578">
    <property type="component" value="Unassembled WGS sequence"/>
</dbReference>
<name>A0A9X6NK61_HYPEX</name>
<dbReference type="OrthoDB" id="8935730at2759"/>
<keyword evidence="1" id="KW-0732">Signal</keyword>
<dbReference type="SUPFAM" id="SSF56436">
    <property type="entry name" value="C-type lectin-like"/>
    <property type="match status" value="1"/>
</dbReference>
<reference evidence="4" key="1">
    <citation type="submission" date="2017-01" db="EMBL/GenBank/DDBJ databases">
        <title>Comparative genomics of anhydrobiosis in the tardigrade Hypsibius dujardini.</title>
        <authorList>
            <person name="Yoshida Y."/>
            <person name="Koutsovoulos G."/>
            <person name="Laetsch D."/>
            <person name="Stevens L."/>
            <person name="Kumar S."/>
            <person name="Horikawa D."/>
            <person name="Ishino K."/>
            <person name="Komine S."/>
            <person name="Tomita M."/>
            <person name="Blaxter M."/>
            <person name="Arakawa K."/>
        </authorList>
    </citation>
    <scope>NUCLEOTIDE SEQUENCE [LARGE SCALE GENOMIC DNA]</scope>
    <source>
        <strain evidence="4">Z151</strain>
    </source>
</reference>
<organism evidence="3 4">
    <name type="scientific">Hypsibius exemplaris</name>
    <name type="common">Freshwater tardigrade</name>
    <dbReference type="NCBI Taxonomy" id="2072580"/>
    <lineage>
        <taxon>Eukaryota</taxon>
        <taxon>Metazoa</taxon>
        <taxon>Ecdysozoa</taxon>
        <taxon>Tardigrada</taxon>
        <taxon>Eutardigrada</taxon>
        <taxon>Parachela</taxon>
        <taxon>Hypsibioidea</taxon>
        <taxon>Hypsibiidae</taxon>
        <taxon>Hypsibius</taxon>
    </lineage>
</organism>
<dbReference type="PANTHER" id="PTHR45710:SF26">
    <property type="entry name" value="RH26557P"/>
    <property type="match status" value="1"/>
</dbReference>
<dbReference type="Pfam" id="PF00059">
    <property type="entry name" value="Lectin_C"/>
    <property type="match status" value="1"/>
</dbReference>
<dbReference type="Gene3D" id="3.10.100.10">
    <property type="entry name" value="Mannose-Binding Protein A, subunit A"/>
    <property type="match status" value="1"/>
</dbReference>
<dbReference type="PROSITE" id="PS50041">
    <property type="entry name" value="C_TYPE_LECTIN_2"/>
    <property type="match status" value="1"/>
</dbReference>
<gene>
    <name evidence="3" type="ORF">BV898_18724</name>
</gene>
<dbReference type="InterPro" id="IPR001304">
    <property type="entry name" value="C-type_lectin-like"/>
</dbReference>
<dbReference type="PANTHER" id="PTHR45710">
    <property type="entry name" value="C-TYPE LECTIN DOMAIN-CONTAINING PROTEIN 180"/>
    <property type="match status" value="1"/>
</dbReference>
<feature type="chain" id="PRO_5040980684" description="C-type lectin domain-containing protein" evidence="1">
    <location>
        <begin position="20"/>
        <end position="125"/>
    </location>
</feature>
<evidence type="ECO:0000313" key="4">
    <source>
        <dbReference type="Proteomes" id="UP000192578"/>
    </source>
</evidence>
<dbReference type="InterPro" id="IPR050828">
    <property type="entry name" value="C-type_lectin/matrix_domain"/>
</dbReference>
<dbReference type="InterPro" id="IPR016186">
    <property type="entry name" value="C-type_lectin-like/link_sf"/>
</dbReference>
<sequence length="125" mass="14396">MELKFSITLLLAFGSGTFAMRCPSPDWYYRKTTDKCYFIQGNEGASGGDSTTGALTSFTLLWDQAVEECRIRGGKIATFSDAEELEWVKTKLVDIDYWTGLTYQNYRWQWYDGETFTEYVTIPMV</sequence>